<gene>
    <name evidence="2" type="ORF">P5F74_19395</name>
</gene>
<proteinExistence type="predicted"/>
<keyword evidence="1" id="KW-0472">Membrane</keyword>
<accession>A0ABU6NQ08</accession>
<keyword evidence="3" id="KW-1185">Reference proteome</keyword>
<evidence type="ECO:0000313" key="2">
    <source>
        <dbReference type="EMBL" id="MED4130278.1"/>
    </source>
</evidence>
<organism evidence="2 3">
    <name type="scientific">Shouchella miscanthi</name>
    <dbReference type="NCBI Taxonomy" id="2598861"/>
    <lineage>
        <taxon>Bacteria</taxon>
        <taxon>Bacillati</taxon>
        <taxon>Bacillota</taxon>
        <taxon>Bacilli</taxon>
        <taxon>Bacillales</taxon>
        <taxon>Bacillaceae</taxon>
        <taxon>Shouchella</taxon>
    </lineage>
</organism>
<keyword evidence="1" id="KW-1133">Transmembrane helix</keyword>
<evidence type="ECO:0000256" key="1">
    <source>
        <dbReference type="SAM" id="Phobius"/>
    </source>
</evidence>
<protein>
    <submittedName>
        <fullName evidence="2">Uncharacterized protein</fullName>
    </submittedName>
</protein>
<dbReference type="Proteomes" id="UP001341820">
    <property type="component" value="Unassembled WGS sequence"/>
</dbReference>
<feature type="transmembrane region" description="Helical" evidence="1">
    <location>
        <begin position="5"/>
        <end position="22"/>
    </location>
</feature>
<name>A0ABU6NQ08_9BACI</name>
<comment type="caution">
    <text evidence="2">The sequence shown here is derived from an EMBL/GenBank/DDBJ whole genome shotgun (WGS) entry which is preliminary data.</text>
</comment>
<feature type="transmembrane region" description="Helical" evidence="1">
    <location>
        <begin position="28"/>
        <end position="46"/>
    </location>
</feature>
<sequence>MKYILYFLITFILQLGVFKVLYSDLALTVFHMLAFSVLYTLLMYVVDKLFPLTKKKPI</sequence>
<evidence type="ECO:0000313" key="3">
    <source>
        <dbReference type="Proteomes" id="UP001341820"/>
    </source>
</evidence>
<dbReference type="RefSeq" id="WP_160319299.1">
    <property type="nucleotide sequence ID" value="NZ_JAROAS010000063.1"/>
</dbReference>
<keyword evidence="1" id="KW-0812">Transmembrane</keyword>
<dbReference type="EMBL" id="JAROAS010000063">
    <property type="protein sequence ID" value="MED4130278.1"/>
    <property type="molecule type" value="Genomic_DNA"/>
</dbReference>
<reference evidence="2 3" key="1">
    <citation type="submission" date="2023-03" db="EMBL/GenBank/DDBJ databases">
        <title>Bacillus Genome Sequencing.</title>
        <authorList>
            <person name="Dunlap C."/>
        </authorList>
    </citation>
    <scope>NUCLEOTIDE SEQUENCE [LARGE SCALE GENOMIC DNA]</scope>
    <source>
        <strain evidence="2 3">B-4107</strain>
    </source>
</reference>